<dbReference type="RefSeq" id="WP_370893557.1">
    <property type="nucleotide sequence ID" value="NZ_JBGJLR010000018.1"/>
</dbReference>
<comment type="caution">
    <text evidence="1">The sequence shown here is derived from an EMBL/GenBank/DDBJ whole genome shotgun (WGS) entry which is preliminary data.</text>
</comment>
<accession>A0ABV4II19</accession>
<name>A0ABV4II19_9BURK</name>
<dbReference type="PANTHER" id="PTHR35175">
    <property type="entry name" value="DUF1289 DOMAIN-CONTAINING PROTEIN"/>
    <property type="match status" value="1"/>
</dbReference>
<gene>
    <name evidence="1" type="ORF">ACBP88_14125</name>
</gene>
<keyword evidence="2" id="KW-1185">Reference proteome</keyword>
<protein>
    <submittedName>
        <fullName evidence="1">DUF1289 domain-containing protein</fullName>
    </submittedName>
</protein>
<dbReference type="InterPro" id="IPR010710">
    <property type="entry name" value="DUF1289"/>
</dbReference>
<organism evidence="1 2">
    <name type="scientific">Comamonas jiangduensis</name>
    <dbReference type="NCBI Taxonomy" id="1194168"/>
    <lineage>
        <taxon>Bacteria</taxon>
        <taxon>Pseudomonadati</taxon>
        <taxon>Pseudomonadota</taxon>
        <taxon>Betaproteobacteria</taxon>
        <taxon>Burkholderiales</taxon>
        <taxon>Comamonadaceae</taxon>
        <taxon>Comamonas</taxon>
    </lineage>
</organism>
<evidence type="ECO:0000313" key="2">
    <source>
        <dbReference type="Proteomes" id="UP001567350"/>
    </source>
</evidence>
<proteinExistence type="predicted"/>
<evidence type="ECO:0000313" key="1">
    <source>
        <dbReference type="EMBL" id="MEZ2740564.1"/>
    </source>
</evidence>
<reference evidence="1 2" key="1">
    <citation type="submission" date="2024-08" db="EMBL/GenBank/DDBJ databases">
        <authorList>
            <person name="Feng Z."/>
            <person name="Ronholm J."/>
        </authorList>
    </citation>
    <scope>NUCLEOTIDE SEQUENCE [LARGE SCALE GENOMIC DNA]</scope>
    <source>
        <strain evidence="1 2">4-AB0-8</strain>
    </source>
</reference>
<dbReference type="Proteomes" id="UP001567350">
    <property type="component" value="Unassembled WGS sequence"/>
</dbReference>
<dbReference type="Pfam" id="PF06945">
    <property type="entry name" value="DUF1289"/>
    <property type="match status" value="1"/>
</dbReference>
<dbReference type="EMBL" id="JBGJLR010000018">
    <property type="protein sequence ID" value="MEZ2740564.1"/>
    <property type="molecule type" value="Genomic_DNA"/>
</dbReference>
<sequence>MTAPHMIPAAPPALLQKLQTVAAQGLLRPDASEPPPSPCVSVCRMDAQRQYCIGCLRTLDELRAWGAADADAKRAIWGHIQQRSACTTRADTAPAVSTDHISLP</sequence>
<dbReference type="PANTHER" id="PTHR35175:SF2">
    <property type="entry name" value="DUF1289 DOMAIN-CONTAINING PROTEIN"/>
    <property type="match status" value="1"/>
</dbReference>